<name>A0AAV5URZ5_9BILA</name>
<sequence>RSLLLRMENMADLRDALPHGHLRSSYASILVNGIVASRRTLLAAPPATSRYNIRTLGKTVACEPPSTSPLAVHLIPLPPPPVLPAGAQGQSSQSRPTMPSQGLPAGGNGAAATAQSSATVPQGGPGGFPAQGGPAAASSATVPQGGPGGFPAQGGPAAAPMHVENRLFVPKAGTLMVDLHTHLARSAASIPR</sequence>
<comment type="caution">
    <text evidence="2">The sequence shown here is derived from an EMBL/GenBank/DDBJ whole genome shotgun (WGS) entry which is preliminary data.</text>
</comment>
<evidence type="ECO:0000256" key="1">
    <source>
        <dbReference type="SAM" id="MobiDB-lite"/>
    </source>
</evidence>
<gene>
    <name evidence="2" type="ORF">PFISCL1PPCAC_371</name>
</gene>
<feature type="compositionally biased region" description="Polar residues" evidence="1">
    <location>
        <begin position="88"/>
        <end position="100"/>
    </location>
</feature>
<protein>
    <submittedName>
        <fullName evidence="2">Uncharacterized protein</fullName>
    </submittedName>
</protein>
<feature type="non-terminal residue" evidence="2">
    <location>
        <position position="192"/>
    </location>
</feature>
<dbReference type="AlphaFoldDB" id="A0AAV5URZ5"/>
<dbReference type="EMBL" id="BTSY01000001">
    <property type="protein sequence ID" value="GMT09074.1"/>
    <property type="molecule type" value="Genomic_DNA"/>
</dbReference>
<accession>A0AAV5URZ5</accession>
<feature type="region of interest" description="Disordered" evidence="1">
    <location>
        <begin position="81"/>
        <end position="158"/>
    </location>
</feature>
<evidence type="ECO:0000313" key="3">
    <source>
        <dbReference type="Proteomes" id="UP001432322"/>
    </source>
</evidence>
<keyword evidence="3" id="KW-1185">Reference proteome</keyword>
<organism evidence="2 3">
    <name type="scientific">Pristionchus fissidentatus</name>
    <dbReference type="NCBI Taxonomy" id="1538716"/>
    <lineage>
        <taxon>Eukaryota</taxon>
        <taxon>Metazoa</taxon>
        <taxon>Ecdysozoa</taxon>
        <taxon>Nematoda</taxon>
        <taxon>Chromadorea</taxon>
        <taxon>Rhabditida</taxon>
        <taxon>Rhabditina</taxon>
        <taxon>Diplogasteromorpha</taxon>
        <taxon>Diplogasteroidea</taxon>
        <taxon>Neodiplogasteridae</taxon>
        <taxon>Pristionchus</taxon>
    </lineage>
</organism>
<feature type="non-terminal residue" evidence="2">
    <location>
        <position position="1"/>
    </location>
</feature>
<proteinExistence type="predicted"/>
<dbReference type="Proteomes" id="UP001432322">
    <property type="component" value="Unassembled WGS sequence"/>
</dbReference>
<reference evidence="2" key="1">
    <citation type="submission" date="2023-10" db="EMBL/GenBank/DDBJ databases">
        <title>Genome assembly of Pristionchus species.</title>
        <authorList>
            <person name="Yoshida K."/>
            <person name="Sommer R.J."/>
        </authorList>
    </citation>
    <scope>NUCLEOTIDE SEQUENCE</scope>
    <source>
        <strain evidence="2">RS5133</strain>
    </source>
</reference>
<evidence type="ECO:0000313" key="2">
    <source>
        <dbReference type="EMBL" id="GMT09074.1"/>
    </source>
</evidence>